<evidence type="ECO:0000256" key="1">
    <source>
        <dbReference type="SAM" id="MobiDB-lite"/>
    </source>
</evidence>
<feature type="compositionally biased region" description="Basic and acidic residues" evidence="1">
    <location>
        <begin position="222"/>
        <end position="234"/>
    </location>
</feature>
<gene>
    <name evidence="2" type="ORF">SAPINGB_P005603</name>
</gene>
<keyword evidence="3" id="KW-1185">Reference proteome</keyword>
<name>A0A5E8C5U3_9ASCO</name>
<reference evidence="2 3" key="1">
    <citation type="submission" date="2019-09" db="EMBL/GenBank/DDBJ databases">
        <authorList>
            <person name="Brejova B."/>
        </authorList>
    </citation>
    <scope>NUCLEOTIDE SEQUENCE [LARGE SCALE GENOMIC DNA]</scope>
</reference>
<dbReference type="AlphaFoldDB" id="A0A5E8C5U3"/>
<dbReference type="EMBL" id="CABVLU010000004">
    <property type="protein sequence ID" value="VVT57238.1"/>
    <property type="molecule type" value="Genomic_DNA"/>
</dbReference>
<proteinExistence type="predicted"/>
<dbReference type="Pfam" id="PF13093">
    <property type="entry name" value="FTA4"/>
    <property type="match status" value="1"/>
</dbReference>
<dbReference type="InterPro" id="IPR025207">
    <property type="entry name" value="Sim4_Fta4"/>
</dbReference>
<feature type="region of interest" description="Disordered" evidence="1">
    <location>
        <begin position="214"/>
        <end position="234"/>
    </location>
</feature>
<protein>
    <submittedName>
        <fullName evidence="2">Uncharacterized protein</fullName>
    </submittedName>
</protein>
<dbReference type="RefSeq" id="XP_031856208.1">
    <property type="nucleotide sequence ID" value="XM_032000317.1"/>
</dbReference>
<dbReference type="Proteomes" id="UP000398389">
    <property type="component" value="Unassembled WGS sequence"/>
</dbReference>
<sequence>MNSNRFSHVKGFISAQTREISSPLTTNSNADNISLFEKHKKRAIKKLNARRKALFSNIFMNQAINHISFQFLDIENKSLKFINRSALAQIECLSNFTPETLKKYYTFRYSAIPHHKLLKITTIVLESGQLKDVQLSEKLNALLSTYQRQFARNKTQRKITRHLKNSLTNNPAMRLSGALLLPNTELMQVIGQVRSQAAITAAKVARVQEISKVSSTGISSNESRKEENNQNKNS</sequence>
<accession>A0A5E8C5U3</accession>
<dbReference type="GeneID" id="43584417"/>
<evidence type="ECO:0000313" key="2">
    <source>
        <dbReference type="EMBL" id="VVT57238.1"/>
    </source>
</evidence>
<dbReference type="GO" id="GO:0031511">
    <property type="term" value="C:Mis6-Sim4 complex"/>
    <property type="evidence" value="ECO:0007669"/>
    <property type="project" value="InterPro"/>
</dbReference>
<organism evidence="2 3">
    <name type="scientific">Magnusiomyces paraingens</name>
    <dbReference type="NCBI Taxonomy" id="2606893"/>
    <lineage>
        <taxon>Eukaryota</taxon>
        <taxon>Fungi</taxon>
        <taxon>Dikarya</taxon>
        <taxon>Ascomycota</taxon>
        <taxon>Saccharomycotina</taxon>
        <taxon>Dipodascomycetes</taxon>
        <taxon>Dipodascales</taxon>
        <taxon>Dipodascaceae</taxon>
        <taxon>Magnusiomyces</taxon>
    </lineage>
</organism>
<evidence type="ECO:0000313" key="3">
    <source>
        <dbReference type="Proteomes" id="UP000398389"/>
    </source>
</evidence>